<evidence type="ECO:0000313" key="2">
    <source>
        <dbReference type="EMBL" id="MBW6532416.1"/>
    </source>
</evidence>
<gene>
    <name evidence="2" type="ORF">KZ820_16870</name>
</gene>
<feature type="transmembrane region" description="Helical" evidence="1">
    <location>
        <begin position="16"/>
        <end position="39"/>
    </location>
</feature>
<keyword evidence="1" id="KW-0812">Transmembrane</keyword>
<dbReference type="Pfam" id="PF13641">
    <property type="entry name" value="Glyco_tranf_2_3"/>
    <property type="match status" value="1"/>
</dbReference>
<protein>
    <submittedName>
        <fullName evidence="2">Glycosyl transferase family protein</fullName>
    </submittedName>
</protein>
<name>A0ABS7BS60_9SPHN</name>
<evidence type="ECO:0000313" key="3">
    <source>
        <dbReference type="Proteomes" id="UP000759103"/>
    </source>
</evidence>
<sequence length="441" mass="47883">MTALGLIDRGAIEATFFAAAVLFVLGLDDVLLDLIAVAVRRADQHVPTVASVRHLRFAVFIPAWREEQVIGAMLRATLARYDHPAYRLYIGCYPNDPATADAVRTIDDPRVRLVVGDHDGPTTKADCLNQLWQALTAEAESRPHAVVLHDAEDMVHPLELRVTEQALRGAALVQLPVLPLIDPARRWLTGHYADEFAETHARDLVARAALGAALPLAGVGCAIRYDALERLAGATGLPFAADSLTEDYELGLRAASLGMAVRFVRRRDAGGGLIATRAYFPDTLTHAVRQKARWIGGIALAGWDRTGWGAPRATERWMRWRDRRAPLAATAVATGYLAATLAAVGLLGHHWRGDPPTATGHGLRALLAINAILLGWRLIARARLTAAAYGWREGLRALPRIAVANAVLMLSAGRALRLHVAALRGAPPRWDKTAHRFPDLP</sequence>
<dbReference type="Proteomes" id="UP000759103">
    <property type="component" value="Unassembled WGS sequence"/>
</dbReference>
<keyword evidence="2" id="KW-0808">Transferase</keyword>
<dbReference type="InterPro" id="IPR029044">
    <property type="entry name" value="Nucleotide-diphossugar_trans"/>
</dbReference>
<reference evidence="2 3" key="1">
    <citation type="submission" date="2021-07" db="EMBL/GenBank/DDBJ databases">
        <title>Sphingomonas sp.</title>
        <authorList>
            <person name="Feng G."/>
            <person name="Li J."/>
            <person name="Pan M."/>
        </authorList>
    </citation>
    <scope>NUCLEOTIDE SEQUENCE [LARGE SCALE GENOMIC DNA]</scope>
    <source>
        <strain evidence="2 3">RRHST34</strain>
    </source>
</reference>
<feature type="transmembrane region" description="Helical" evidence="1">
    <location>
        <begin position="361"/>
        <end position="380"/>
    </location>
</feature>
<keyword evidence="1" id="KW-0472">Membrane</keyword>
<organism evidence="2 3">
    <name type="scientific">Sphingomonas citri</name>
    <dbReference type="NCBI Taxonomy" id="2862499"/>
    <lineage>
        <taxon>Bacteria</taxon>
        <taxon>Pseudomonadati</taxon>
        <taxon>Pseudomonadota</taxon>
        <taxon>Alphaproteobacteria</taxon>
        <taxon>Sphingomonadales</taxon>
        <taxon>Sphingomonadaceae</taxon>
        <taxon>Sphingomonas</taxon>
    </lineage>
</organism>
<comment type="caution">
    <text evidence="2">The sequence shown here is derived from an EMBL/GenBank/DDBJ whole genome shotgun (WGS) entry which is preliminary data.</text>
</comment>
<evidence type="ECO:0000256" key="1">
    <source>
        <dbReference type="SAM" id="Phobius"/>
    </source>
</evidence>
<dbReference type="EMBL" id="JAHXZN010000007">
    <property type="protein sequence ID" value="MBW6532416.1"/>
    <property type="molecule type" value="Genomic_DNA"/>
</dbReference>
<dbReference type="SUPFAM" id="SSF53448">
    <property type="entry name" value="Nucleotide-diphospho-sugar transferases"/>
    <property type="match status" value="1"/>
</dbReference>
<feature type="transmembrane region" description="Helical" evidence="1">
    <location>
        <begin position="325"/>
        <end position="349"/>
    </location>
</feature>
<accession>A0ABS7BS60</accession>
<dbReference type="RefSeq" id="WP_219749824.1">
    <property type="nucleotide sequence ID" value="NZ_JAHXZN010000007.1"/>
</dbReference>
<keyword evidence="3" id="KW-1185">Reference proteome</keyword>
<keyword evidence="1" id="KW-1133">Transmembrane helix</keyword>
<proteinExistence type="predicted"/>
<dbReference type="Gene3D" id="3.90.550.10">
    <property type="entry name" value="Spore Coat Polysaccharide Biosynthesis Protein SpsA, Chain A"/>
    <property type="match status" value="1"/>
</dbReference>
<dbReference type="GO" id="GO:0016740">
    <property type="term" value="F:transferase activity"/>
    <property type="evidence" value="ECO:0007669"/>
    <property type="project" value="UniProtKB-KW"/>
</dbReference>
<dbReference type="NCBIfam" id="NF011307">
    <property type="entry name" value="PRK14716.1-5"/>
    <property type="match status" value="1"/>
</dbReference>